<reference evidence="2" key="1">
    <citation type="submission" date="2011-01" db="EMBL/GenBank/DDBJ databases">
        <title>The Genome Sequence of Nematocida parisii strain ERTm3.</title>
        <authorList>
            <consortium name="The Broad Institute Genome Sequencing Platform"/>
            <consortium name="The Broad Institute Genome Sequencing Center for Infectious Disease"/>
            <person name="Cuomo C."/>
            <person name="Troemel E."/>
            <person name="Young S.K."/>
            <person name="Zeng Q."/>
            <person name="Gargeya S."/>
            <person name="Fitzgerald M."/>
            <person name="Haas B."/>
            <person name="Abouelleil A."/>
            <person name="Alvarado L."/>
            <person name="Arachchi H.M."/>
            <person name="Berlin A."/>
            <person name="Chapman S.B."/>
            <person name="Gearin G."/>
            <person name="Goldberg J."/>
            <person name="Griggs A."/>
            <person name="Gujja S."/>
            <person name="Hansen M."/>
            <person name="Heiman D."/>
            <person name="Howarth C."/>
            <person name="Larimer J."/>
            <person name="Lui A."/>
            <person name="MacDonald P.J.P."/>
            <person name="McCowen C."/>
            <person name="Montmayeur A."/>
            <person name="Murphy C."/>
            <person name="Neiman D."/>
            <person name="Pearson M."/>
            <person name="Priest M."/>
            <person name="Roberts A."/>
            <person name="Saif S."/>
            <person name="Shea T."/>
            <person name="Sisk P."/>
            <person name="Stolte C."/>
            <person name="Sykes S."/>
            <person name="Wortman J."/>
            <person name="Nusbaum C."/>
            <person name="Birren B."/>
        </authorList>
    </citation>
    <scope>NUCLEOTIDE SEQUENCE</scope>
    <source>
        <strain evidence="2">ERTm3</strain>
    </source>
</reference>
<feature type="region of interest" description="Disordered" evidence="1">
    <location>
        <begin position="182"/>
        <end position="203"/>
    </location>
</feature>
<dbReference type="EMBL" id="GL870877">
    <property type="protein sequence ID" value="EIJ88838.1"/>
    <property type="molecule type" value="Genomic_DNA"/>
</dbReference>
<feature type="non-terminal residue" evidence="2">
    <location>
        <position position="203"/>
    </location>
</feature>
<dbReference type="VEuPathDB" id="MicrosporidiaDB:NEQG_00657"/>
<sequence>MEEHRAEEYSLELLSDNDTKKVYFIGDVCTIGTSNKSDVKVSHTETLECVINYKQDSLRVITGKIKMNGEVITEQVRIHYPCIIEAANKLFRITKTVKDQKPDLTRFSKPENNSENNSDEYSDNTTEYNTHTIKNNDSILSDADINECQLYTKEAMETISNFWGDIEFDSNDLYSDKELEPEMYSDTEQAEEEAEGVQVEEGA</sequence>
<evidence type="ECO:0000313" key="3">
    <source>
        <dbReference type="Proteomes" id="UP000002872"/>
    </source>
</evidence>
<dbReference type="AlphaFoldDB" id="I3EHZ1"/>
<dbReference type="CDD" id="cd00060">
    <property type="entry name" value="FHA"/>
    <property type="match status" value="1"/>
</dbReference>
<dbReference type="InParanoid" id="I3EHZ1"/>
<protein>
    <submittedName>
        <fullName evidence="2">Uncharacterized protein</fullName>
    </submittedName>
</protein>
<evidence type="ECO:0000256" key="1">
    <source>
        <dbReference type="SAM" id="MobiDB-lite"/>
    </source>
</evidence>
<evidence type="ECO:0000313" key="2">
    <source>
        <dbReference type="EMBL" id="EIJ88838.1"/>
    </source>
</evidence>
<feature type="region of interest" description="Disordered" evidence="1">
    <location>
        <begin position="102"/>
        <end position="129"/>
    </location>
</feature>
<proteinExistence type="predicted"/>
<accession>I3EHZ1</accession>
<dbReference type="OrthoDB" id="2196259at2759"/>
<organism evidence="2 3">
    <name type="scientific">Nematocida parisii (strain ERTm3)</name>
    <name type="common">Nematode killer fungus</name>
    <dbReference type="NCBI Taxonomy" id="935791"/>
    <lineage>
        <taxon>Eukaryota</taxon>
        <taxon>Fungi</taxon>
        <taxon>Fungi incertae sedis</taxon>
        <taxon>Microsporidia</taxon>
        <taxon>Nematocida</taxon>
    </lineage>
</organism>
<dbReference type="HOGENOM" id="CLU_1357527_0_0_1"/>
<dbReference type="STRING" id="935791.I3EHZ1"/>
<feature type="compositionally biased region" description="Acidic residues" evidence="1">
    <location>
        <begin position="182"/>
        <end position="195"/>
    </location>
</feature>
<dbReference type="Proteomes" id="UP000002872">
    <property type="component" value="Unassembled WGS sequence"/>
</dbReference>
<gene>
    <name evidence="2" type="ORF">NEQG_00657</name>
</gene>
<name>I3EHZ1_NEMP3</name>
<keyword evidence="3" id="KW-1185">Reference proteome</keyword>